<accession>A0A1B0ZXJ1</accession>
<dbReference type="InterPro" id="IPR047784">
    <property type="entry name" value="TrgA"/>
</dbReference>
<feature type="transmembrane region" description="Helical" evidence="1">
    <location>
        <begin position="30"/>
        <end position="51"/>
    </location>
</feature>
<dbReference type="EMBL" id="CP015124">
    <property type="protein sequence ID" value="ANP38800.1"/>
    <property type="molecule type" value="Genomic_DNA"/>
</dbReference>
<protein>
    <submittedName>
        <fullName evidence="2">Tellurium resistance protein</fullName>
    </submittedName>
</protein>
<feature type="transmembrane region" description="Helical" evidence="1">
    <location>
        <begin position="129"/>
        <end position="159"/>
    </location>
</feature>
<name>A0A1B0ZXJ1_9RHOB</name>
<keyword evidence="1" id="KW-0472">Membrane</keyword>
<feature type="transmembrane region" description="Helical" evidence="1">
    <location>
        <begin position="88"/>
        <end position="109"/>
    </location>
</feature>
<keyword evidence="1" id="KW-0812">Transmembrane</keyword>
<sequence>MLVNAGCGGRLGATATTGTEPAGMPNGARLIAALSMALLAFVVSGMIMPLMPEGTDFGYFTYVNMAIGVVCGWILMGRRAGHGLVPAINNGITGMAVMVFWGLFVQGVWEMFRLAMRHRFDGPFEALTAIFTISLDYFFVMAVPHVLLALVIGGVLAGLATENAHNRWR</sequence>
<evidence type="ECO:0000313" key="2">
    <source>
        <dbReference type="EMBL" id="ANP38800.1"/>
    </source>
</evidence>
<keyword evidence="1" id="KW-1133">Transmembrane helix</keyword>
<reference evidence="2 3" key="1">
    <citation type="submission" date="2016-04" db="EMBL/GenBank/DDBJ databases">
        <authorList>
            <person name="Evans L.H."/>
            <person name="Alamgir A."/>
            <person name="Owens N."/>
            <person name="Weber N.D."/>
            <person name="Virtaneva K."/>
            <person name="Barbian K."/>
            <person name="Babar A."/>
            <person name="Rosenke K."/>
        </authorList>
    </citation>
    <scope>NUCLEOTIDE SEQUENCE [LARGE SCALE GENOMIC DNA]</scope>
    <source>
        <strain evidence="2 3">JL2886</strain>
    </source>
</reference>
<proteinExistence type="predicted"/>
<dbReference type="AlphaFoldDB" id="A0A1B0ZXJ1"/>
<evidence type="ECO:0000256" key="1">
    <source>
        <dbReference type="SAM" id="Phobius"/>
    </source>
</evidence>
<dbReference type="PATRIC" id="fig|60890.4.peg.3835"/>
<feature type="transmembrane region" description="Helical" evidence="1">
    <location>
        <begin position="57"/>
        <end position="76"/>
    </location>
</feature>
<dbReference type="Proteomes" id="UP000092565">
    <property type="component" value="Chromosome"/>
</dbReference>
<dbReference type="NCBIfam" id="NF033773">
    <property type="entry name" value="tellur_TrgA"/>
    <property type="match status" value="1"/>
</dbReference>
<organism evidence="2 3">
    <name type="scientific">Phaeobacter gallaeciensis</name>
    <dbReference type="NCBI Taxonomy" id="60890"/>
    <lineage>
        <taxon>Bacteria</taxon>
        <taxon>Pseudomonadati</taxon>
        <taxon>Pseudomonadota</taxon>
        <taxon>Alphaproteobacteria</taxon>
        <taxon>Rhodobacterales</taxon>
        <taxon>Roseobacteraceae</taxon>
        <taxon>Phaeobacter</taxon>
    </lineage>
</organism>
<evidence type="ECO:0000313" key="3">
    <source>
        <dbReference type="Proteomes" id="UP000092565"/>
    </source>
</evidence>
<keyword evidence="3" id="KW-1185">Reference proteome</keyword>
<gene>
    <name evidence="2" type="ORF">JL2886_03932</name>
</gene>